<keyword evidence="2" id="KW-0238">DNA-binding</keyword>
<feature type="domain" description="HTH rpiR-type" evidence="4">
    <location>
        <begin position="7"/>
        <end position="83"/>
    </location>
</feature>
<dbReference type="PANTHER" id="PTHR30514:SF1">
    <property type="entry name" value="HTH-TYPE TRANSCRIPTIONAL REGULATOR HEXR-RELATED"/>
    <property type="match status" value="1"/>
</dbReference>
<name>A0A644XRK5_9ZZZZ</name>
<dbReference type="AlphaFoldDB" id="A0A644XRK5"/>
<dbReference type="InterPro" id="IPR001347">
    <property type="entry name" value="SIS_dom"/>
</dbReference>
<evidence type="ECO:0000256" key="3">
    <source>
        <dbReference type="ARBA" id="ARBA00023163"/>
    </source>
</evidence>
<dbReference type="GO" id="GO:1901135">
    <property type="term" value="P:carbohydrate derivative metabolic process"/>
    <property type="evidence" value="ECO:0007669"/>
    <property type="project" value="InterPro"/>
</dbReference>
<sequence>MEITNSSECIARLRSVYNMLSPKAAMVADYIFAHAEEVIAISITDLAAKAGVSQFSVVNCVKTAGYKGYSDFKVALALGMNQSKMLLLGDLSDTDNPYDVLIHTMQKKSQSLLDTLTLISETSFNRVVEMIMSARRIEAYGIGSSAHAAEYLEFHLRRMGYNTAFYRDPNYQVMSASVLGAGDLAIGFSTSGETKSIVDAIRNARQNGCATVVVTSFAESSLVKQADCVLLTTYSNPDFFRATNNSVPEQVSLASAIVLAIARSSKEHAIENLARTTDSVDEAGQDNSEE</sequence>
<dbReference type="GO" id="GO:0097367">
    <property type="term" value="F:carbohydrate derivative binding"/>
    <property type="evidence" value="ECO:0007669"/>
    <property type="project" value="InterPro"/>
</dbReference>
<dbReference type="EMBL" id="VSSQ01003061">
    <property type="protein sequence ID" value="MPM18846.1"/>
    <property type="molecule type" value="Genomic_DNA"/>
</dbReference>
<dbReference type="PANTHER" id="PTHR30514">
    <property type="entry name" value="GLUCOKINASE"/>
    <property type="match status" value="1"/>
</dbReference>
<dbReference type="GO" id="GO:0003700">
    <property type="term" value="F:DNA-binding transcription factor activity"/>
    <property type="evidence" value="ECO:0007669"/>
    <property type="project" value="InterPro"/>
</dbReference>
<protein>
    <submittedName>
        <fullName evidence="6">HTH-type transcriptional regulator MurR</fullName>
    </submittedName>
</protein>
<dbReference type="InterPro" id="IPR035472">
    <property type="entry name" value="RpiR-like_SIS"/>
</dbReference>
<keyword evidence="1" id="KW-0805">Transcription regulation</keyword>
<dbReference type="Pfam" id="PF01380">
    <property type="entry name" value="SIS"/>
    <property type="match status" value="1"/>
</dbReference>
<dbReference type="InterPro" id="IPR000281">
    <property type="entry name" value="HTH_RpiR"/>
</dbReference>
<reference evidence="6" key="1">
    <citation type="submission" date="2019-08" db="EMBL/GenBank/DDBJ databases">
        <authorList>
            <person name="Kucharzyk K."/>
            <person name="Murdoch R.W."/>
            <person name="Higgins S."/>
            <person name="Loffler F."/>
        </authorList>
    </citation>
    <scope>NUCLEOTIDE SEQUENCE</scope>
</reference>
<comment type="caution">
    <text evidence="6">The sequence shown here is derived from an EMBL/GenBank/DDBJ whole genome shotgun (WGS) entry which is preliminary data.</text>
</comment>
<proteinExistence type="predicted"/>
<accession>A0A644XRK5</accession>
<dbReference type="Gene3D" id="1.10.10.10">
    <property type="entry name" value="Winged helix-like DNA-binding domain superfamily/Winged helix DNA-binding domain"/>
    <property type="match status" value="1"/>
</dbReference>
<organism evidence="6">
    <name type="scientific">bioreactor metagenome</name>
    <dbReference type="NCBI Taxonomy" id="1076179"/>
    <lineage>
        <taxon>unclassified sequences</taxon>
        <taxon>metagenomes</taxon>
        <taxon>ecological metagenomes</taxon>
    </lineage>
</organism>
<feature type="domain" description="SIS" evidence="5">
    <location>
        <begin position="127"/>
        <end position="267"/>
    </location>
</feature>
<dbReference type="InterPro" id="IPR009057">
    <property type="entry name" value="Homeodomain-like_sf"/>
</dbReference>
<dbReference type="PROSITE" id="PS51464">
    <property type="entry name" value="SIS"/>
    <property type="match status" value="1"/>
</dbReference>
<keyword evidence="3" id="KW-0804">Transcription</keyword>
<evidence type="ECO:0000256" key="2">
    <source>
        <dbReference type="ARBA" id="ARBA00023125"/>
    </source>
</evidence>
<dbReference type="InterPro" id="IPR046348">
    <property type="entry name" value="SIS_dom_sf"/>
</dbReference>
<dbReference type="GO" id="GO:0003677">
    <property type="term" value="F:DNA binding"/>
    <property type="evidence" value="ECO:0007669"/>
    <property type="project" value="UniProtKB-KW"/>
</dbReference>
<dbReference type="SUPFAM" id="SSF53697">
    <property type="entry name" value="SIS domain"/>
    <property type="match status" value="1"/>
</dbReference>
<dbReference type="InterPro" id="IPR047640">
    <property type="entry name" value="RpiR-like"/>
</dbReference>
<evidence type="ECO:0000259" key="4">
    <source>
        <dbReference type="PROSITE" id="PS51071"/>
    </source>
</evidence>
<gene>
    <name evidence="6" type="primary">murR_9</name>
    <name evidence="6" type="ORF">SDC9_65263</name>
</gene>
<dbReference type="CDD" id="cd05013">
    <property type="entry name" value="SIS_RpiR"/>
    <property type="match status" value="1"/>
</dbReference>
<evidence type="ECO:0000256" key="1">
    <source>
        <dbReference type="ARBA" id="ARBA00023015"/>
    </source>
</evidence>
<evidence type="ECO:0000313" key="6">
    <source>
        <dbReference type="EMBL" id="MPM18846.1"/>
    </source>
</evidence>
<dbReference type="Gene3D" id="3.40.50.10490">
    <property type="entry name" value="Glucose-6-phosphate isomerase like protein, domain 1"/>
    <property type="match status" value="1"/>
</dbReference>
<evidence type="ECO:0000259" key="5">
    <source>
        <dbReference type="PROSITE" id="PS51464"/>
    </source>
</evidence>
<dbReference type="SUPFAM" id="SSF46689">
    <property type="entry name" value="Homeodomain-like"/>
    <property type="match status" value="1"/>
</dbReference>
<dbReference type="PROSITE" id="PS51071">
    <property type="entry name" value="HTH_RPIR"/>
    <property type="match status" value="1"/>
</dbReference>
<dbReference type="InterPro" id="IPR036388">
    <property type="entry name" value="WH-like_DNA-bd_sf"/>
</dbReference>
<dbReference type="Pfam" id="PF01418">
    <property type="entry name" value="HTH_6"/>
    <property type="match status" value="1"/>
</dbReference>